<dbReference type="AlphaFoldDB" id="J3LNF0"/>
<dbReference type="Gramene" id="OB03G25760.1">
    <property type="protein sequence ID" value="OB03G25760.1"/>
    <property type="gene ID" value="OB03G25760"/>
</dbReference>
<organism evidence="2">
    <name type="scientific">Oryza brachyantha</name>
    <name type="common">malo sina</name>
    <dbReference type="NCBI Taxonomy" id="4533"/>
    <lineage>
        <taxon>Eukaryota</taxon>
        <taxon>Viridiplantae</taxon>
        <taxon>Streptophyta</taxon>
        <taxon>Embryophyta</taxon>
        <taxon>Tracheophyta</taxon>
        <taxon>Spermatophyta</taxon>
        <taxon>Magnoliopsida</taxon>
        <taxon>Liliopsida</taxon>
        <taxon>Poales</taxon>
        <taxon>Poaceae</taxon>
        <taxon>BOP clade</taxon>
        <taxon>Oryzoideae</taxon>
        <taxon>Oryzeae</taxon>
        <taxon>Oryzinae</taxon>
        <taxon>Oryza</taxon>
    </lineage>
</organism>
<evidence type="ECO:0000256" key="1">
    <source>
        <dbReference type="SAM" id="MobiDB-lite"/>
    </source>
</evidence>
<sequence>TCASAGTECARRAPARRCCSALLGDVLLAERAVGREGEVNLARSGVHHAGEVGAVQTRPTHELVRLRAPPPRRRASSRPRRLFTRASKKGWNFESFWLGEWRLQFAKVVIPLVVVVLLLQQEAEALAGGGRRAWERAGGGEREGGGPEVLALGAREEILALLLFGGGCVHTGDREIVGEAAVDEPAAAAVLAETPRVVKARFPTEGVATAPAEEELVYRRAPAVTRTTAGPALGSIEDRESVPGVHASGSFVQERELLLQLKVVKERVPAARKEGRRGRRDSCAVHRAQFLASAEQLIRGAIAHAITPRERLRLRPRRRRGRGQRRRGAAAGALPREQERRVAGRRHRGRRRR</sequence>
<feature type="compositionally biased region" description="Basic residues" evidence="1">
    <location>
        <begin position="314"/>
        <end position="328"/>
    </location>
</feature>
<name>J3LNF0_ORYBR</name>
<dbReference type="EnsemblPlants" id="OB03G25760.1">
    <property type="protein sequence ID" value="OB03G25760.1"/>
    <property type="gene ID" value="OB03G25760"/>
</dbReference>
<reference evidence="2" key="1">
    <citation type="journal article" date="2013" name="Nat. Commun.">
        <title>Whole-genome sequencing of Oryza brachyantha reveals mechanisms underlying Oryza genome evolution.</title>
        <authorList>
            <person name="Chen J."/>
            <person name="Huang Q."/>
            <person name="Gao D."/>
            <person name="Wang J."/>
            <person name="Lang Y."/>
            <person name="Liu T."/>
            <person name="Li B."/>
            <person name="Bai Z."/>
            <person name="Luis Goicoechea J."/>
            <person name="Liang C."/>
            <person name="Chen C."/>
            <person name="Zhang W."/>
            <person name="Sun S."/>
            <person name="Liao Y."/>
            <person name="Zhang X."/>
            <person name="Yang L."/>
            <person name="Song C."/>
            <person name="Wang M."/>
            <person name="Shi J."/>
            <person name="Liu G."/>
            <person name="Liu J."/>
            <person name="Zhou H."/>
            <person name="Zhou W."/>
            <person name="Yu Q."/>
            <person name="An N."/>
            <person name="Chen Y."/>
            <person name="Cai Q."/>
            <person name="Wang B."/>
            <person name="Liu B."/>
            <person name="Min J."/>
            <person name="Huang Y."/>
            <person name="Wu H."/>
            <person name="Li Z."/>
            <person name="Zhang Y."/>
            <person name="Yin Y."/>
            <person name="Song W."/>
            <person name="Jiang J."/>
            <person name="Jackson S.A."/>
            <person name="Wing R.A."/>
            <person name="Wang J."/>
            <person name="Chen M."/>
        </authorList>
    </citation>
    <scope>NUCLEOTIDE SEQUENCE [LARGE SCALE GENOMIC DNA]</scope>
    <source>
        <strain evidence="2">cv. IRGC 101232</strain>
    </source>
</reference>
<dbReference type="HOGENOM" id="CLU_786642_0_0_1"/>
<protein>
    <submittedName>
        <fullName evidence="2">Uncharacterized protein</fullName>
    </submittedName>
</protein>
<feature type="region of interest" description="Disordered" evidence="1">
    <location>
        <begin position="309"/>
        <end position="353"/>
    </location>
</feature>
<feature type="compositionally biased region" description="Basic residues" evidence="1">
    <location>
        <begin position="343"/>
        <end position="353"/>
    </location>
</feature>
<keyword evidence="3" id="KW-1185">Reference proteome</keyword>
<accession>J3LNF0</accession>
<evidence type="ECO:0000313" key="2">
    <source>
        <dbReference type="EnsemblPlants" id="OB03G25760.1"/>
    </source>
</evidence>
<proteinExistence type="predicted"/>
<evidence type="ECO:0000313" key="3">
    <source>
        <dbReference type="Proteomes" id="UP000006038"/>
    </source>
</evidence>
<dbReference type="Proteomes" id="UP000006038">
    <property type="component" value="Chromosome 3"/>
</dbReference>
<reference evidence="2" key="2">
    <citation type="submission" date="2013-04" db="UniProtKB">
        <authorList>
            <consortium name="EnsemblPlants"/>
        </authorList>
    </citation>
    <scope>IDENTIFICATION</scope>
</reference>